<dbReference type="EMBL" id="QFYR01000002">
    <property type="protein sequence ID" value="RAK52866.1"/>
    <property type="molecule type" value="Genomic_DNA"/>
</dbReference>
<comment type="caution">
    <text evidence="7">The sequence shown here is derived from an EMBL/GenBank/DDBJ whole genome shotgun (WGS) entry which is preliminary data.</text>
</comment>
<feature type="transmembrane region" description="Helical" evidence="6">
    <location>
        <begin position="60"/>
        <end position="79"/>
    </location>
</feature>
<protein>
    <submittedName>
        <fullName evidence="7">Hemolysin III family protein</fullName>
    </submittedName>
</protein>
<dbReference type="AlphaFoldDB" id="A0A328AFH3"/>
<gene>
    <name evidence="7" type="ORF">DJ018_11855</name>
</gene>
<evidence type="ECO:0000313" key="7">
    <source>
        <dbReference type="EMBL" id="RAK52866.1"/>
    </source>
</evidence>
<reference evidence="8" key="1">
    <citation type="submission" date="2018-05" db="EMBL/GenBank/DDBJ databases">
        <authorList>
            <person name="Li X."/>
        </authorList>
    </citation>
    <scope>NUCLEOTIDE SEQUENCE [LARGE SCALE GENOMIC DNA]</scope>
    <source>
        <strain evidence="8">YIM 73061</strain>
    </source>
</reference>
<keyword evidence="5" id="KW-0862">Zinc</keyword>
<evidence type="ECO:0000256" key="3">
    <source>
        <dbReference type="ARBA" id="ARBA00022989"/>
    </source>
</evidence>
<sequence length="227" mass="24191">MAMISPAQSPTHPPRHYPTPAAKCADLVVHVVGLTLALVGGIVLLALAVQAQSITKVVGVAIYAAGVVAMLAFSTAYNFAKPRFRPLLRRLDHAGIFLMIAGSYTPFTTQNLTGAWAWGMTAAVWSIAALGALGKLFLPRVDRRFWVGVYLVLGWLVVVALKPMIDGTTWVALLLLALGGVLYSTGVIFYVNKRLKFARAIWHGHVVAAAGAHWAAVLLGVVLATRG</sequence>
<organism evidence="7 8">
    <name type="scientific">Phenylobacterium deserti</name>
    <dbReference type="NCBI Taxonomy" id="1914756"/>
    <lineage>
        <taxon>Bacteria</taxon>
        <taxon>Pseudomonadati</taxon>
        <taxon>Pseudomonadota</taxon>
        <taxon>Alphaproteobacteria</taxon>
        <taxon>Caulobacterales</taxon>
        <taxon>Caulobacteraceae</taxon>
        <taxon>Phenylobacterium</taxon>
    </lineage>
</organism>
<feature type="transmembrane region" description="Helical" evidence="6">
    <location>
        <begin position="145"/>
        <end position="165"/>
    </location>
</feature>
<feature type="transmembrane region" description="Helical" evidence="6">
    <location>
        <begin position="171"/>
        <end position="191"/>
    </location>
</feature>
<feature type="transmembrane region" description="Helical" evidence="6">
    <location>
        <begin position="115"/>
        <end position="138"/>
    </location>
</feature>
<evidence type="ECO:0000256" key="4">
    <source>
        <dbReference type="ARBA" id="ARBA00023136"/>
    </source>
</evidence>
<dbReference type="OrthoDB" id="9813689at2"/>
<feature type="transmembrane region" description="Helical" evidence="6">
    <location>
        <begin position="27"/>
        <end position="48"/>
    </location>
</feature>
<feature type="transmembrane region" description="Helical" evidence="6">
    <location>
        <begin position="203"/>
        <end position="224"/>
    </location>
</feature>
<keyword evidence="8" id="KW-1185">Reference proteome</keyword>
<dbReference type="GO" id="GO:0016020">
    <property type="term" value="C:membrane"/>
    <property type="evidence" value="ECO:0007669"/>
    <property type="project" value="UniProtKB-SubCell"/>
</dbReference>
<dbReference type="GO" id="GO:0046872">
    <property type="term" value="F:metal ion binding"/>
    <property type="evidence" value="ECO:0007669"/>
    <property type="project" value="UniProtKB-KW"/>
</dbReference>
<dbReference type="PANTHER" id="PTHR20855">
    <property type="entry name" value="ADIPOR/PROGESTIN RECEPTOR-RELATED"/>
    <property type="match status" value="1"/>
</dbReference>
<accession>A0A328AFH3</accession>
<dbReference type="Pfam" id="PF03006">
    <property type="entry name" value="HlyIII"/>
    <property type="match status" value="1"/>
</dbReference>
<dbReference type="Proteomes" id="UP000249725">
    <property type="component" value="Unassembled WGS sequence"/>
</dbReference>
<feature type="binding site" evidence="5">
    <location>
        <position position="203"/>
    </location>
    <ligand>
        <name>Zn(2+)</name>
        <dbReference type="ChEBI" id="CHEBI:29105"/>
    </ligand>
</feature>
<dbReference type="PANTHER" id="PTHR20855:SF3">
    <property type="entry name" value="LD03007P"/>
    <property type="match status" value="1"/>
</dbReference>
<evidence type="ECO:0000313" key="8">
    <source>
        <dbReference type="Proteomes" id="UP000249725"/>
    </source>
</evidence>
<evidence type="ECO:0000256" key="6">
    <source>
        <dbReference type="SAM" id="Phobius"/>
    </source>
</evidence>
<keyword evidence="5" id="KW-0479">Metal-binding</keyword>
<keyword evidence="4 6" id="KW-0472">Membrane</keyword>
<comment type="subcellular location">
    <subcellularLocation>
        <location evidence="1">Membrane</location>
        <topology evidence="1">Multi-pass membrane protein</topology>
    </subcellularLocation>
</comment>
<name>A0A328AFH3_9CAUL</name>
<proteinExistence type="predicted"/>
<evidence type="ECO:0000256" key="2">
    <source>
        <dbReference type="ARBA" id="ARBA00022692"/>
    </source>
</evidence>
<evidence type="ECO:0000256" key="1">
    <source>
        <dbReference type="ARBA" id="ARBA00004141"/>
    </source>
</evidence>
<dbReference type="InterPro" id="IPR004254">
    <property type="entry name" value="AdipoR/HlyIII-related"/>
</dbReference>
<keyword evidence="2 6" id="KW-0812">Transmembrane</keyword>
<evidence type="ECO:0000256" key="5">
    <source>
        <dbReference type="PIRSR" id="PIRSR604254-1"/>
    </source>
</evidence>
<keyword evidence="3 6" id="KW-1133">Transmembrane helix</keyword>